<dbReference type="OrthoDB" id="2930at2"/>
<evidence type="ECO:0000259" key="5">
    <source>
        <dbReference type="PROSITE" id="PS51464"/>
    </source>
</evidence>
<keyword evidence="7" id="KW-1185">Reference proteome</keyword>
<reference evidence="6 7" key="1">
    <citation type="submission" date="2016-11" db="EMBL/GenBank/DDBJ databases">
        <authorList>
            <person name="Manzoor S."/>
        </authorList>
    </citation>
    <scope>NUCLEOTIDE SEQUENCE [LARGE SCALE GENOMIC DNA]</scope>
    <source>
        <strain evidence="6">Clostridium ultunense strain Esp</strain>
    </source>
</reference>
<dbReference type="InterPro" id="IPR035472">
    <property type="entry name" value="RpiR-like_SIS"/>
</dbReference>
<dbReference type="GO" id="GO:0003677">
    <property type="term" value="F:DNA binding"/>
    <property type="evidence" value="ECO:0007669"/>
    <property type="project" value="UniProtKB-KW"/>
</dbReference>
<evidence type="ECO:0000313" key="7">
    <source>
        <dbReference type="Proteomes" id="UP000245423"/>
    </source>
</evidence>
<dbReference type="RefSeq" id="WP_005587492.1">
    <property type="nucleotide sequence ID" value="NZ_LT669839.1"/>
</dbReference>
<proteinExistence type="predicted"/>
<name>M1ZLH7_9FIRM</name>
<evidence type="ECO:0008006" key="8">
    <source>
        <dbReference type="Google" id="ProtNLM"/>
    </source>
</evidence>
<dbReference type="SUPFAM" id="SSF46689">
    <property type="entry name" value="Homeodomain-like"/>
    <property type="match status" value="1"/>
</dbReference>
<accession>M1ZLH7</accession>
<feature type="domain" description="SIS" evidence="5">
    <location>
        <begin position="133"/>
        <end position="270"/>
    </location>
</feature>
<dbReference type="SUPFAM" id="SSF53697">
    <property type="entry name" value="SIS domain"/>
    <property type="match status" value="1"/>
</dbReference>
<dbReference type="InterPro" id="IPR001347">
    <property type="entry name" value="SIS_dom"/>
</dbReference>
<evidence type="ECO:0000256" key="2">
    <source>
        <dbReference type="ARBA" id="ARBA00023125"/>
    </source>
</evidence>
<keyword evidence="1" id="KW-0805">Transcription regulation</keyword>
<dbReference type="PANTHER" id="PTHR30514:SF18">
    <property type="entry name" value="RPIR-FAMILY TRANSCRIPTIONAL REGULATOR"/>
    <property type="match status" value="1"/>
</dbReference>
<dbReference type="PROSITE" id="PS51071">
    <property type="entry name" value="HTH_RPIR"/>
    <property type="match status" value="1"/>
</dbReference>
<dbReference type="Gene3D" id="3.40.50.10490">
    <property type="entry name" value="Glucose-6-phosphate isomerase like protein, domain 1"/>
    <property type="match status" value="1"/>
</dbReference>
<dbReference type="GO" id="GO:0097367">
    <property type="term" value="F:carbohydrate derivative binding"/>
    <property type="evidence" value="ECO:0007669"/>
    <property type="project" value="InterPro"/>
</dbReference>
<feature type="domain" description="HTH rpiR-type" evidence="4">
    <location>
        <begin position="9"/>
        <end position="85"/>
    </location>
</feature>
<gene>
    <name evidence="6" type="ORF">CUESP1_0299</name>
</gene>
<dbReference type="InterPro" id="IPR000281">
    <property type="entry name" value="HTH_RpiR"/>
</dbReference>
<dbReference type="EMBL" id="LT669839">
    <property type="protein sequence ID" value="SHD75694.1"/>
    <property type="molecule type" value="Genomic_DNA"/>
</dbReference>
<dbReference type="Gene3D" id="1.10.10.10">
    <property type="entry name" value="Winged helix-like DNA-binding domain superfamily/Winged helix DNA-binding domain"/>
    <property type="match status" value="1"/>
</dbReference>
<dbReference type="InterPro" id="IPR047640">
    <property type="entry name" value="RpiR-like"/>
</dbReference>
<evidence type="ECO:0000313" key="6">
    <source>
        <dbReference type="EMBL" id="SHD75694.1"/>
    </source>
</evidence>
<sequence length="290" mass="33366">MDIKFETKEEFFSSIDLNKNILTDEDVEIYGYIRENYKKVSFMNIDEICAELDLDEKSINSFSSKVGFSDYEGLRNNLRQIIMAQLKSTERFKISMDLKKIDINRIAEMVISKEIKNLTNLLGSIDVETLKEIMEEIINAEDMIVVATRASAPIAIYAEYIFNRIGKKTRKIISGGTENFDDIVAIERNALVLAFGFARYPKETVRALNFFKKKNFKIISITDNLMSPLAHFSNLVLTVPYESVSFTDSYAVPISIVNILVILLSQYDEEKTLKYLNEFEDIAKDMGFFF</sequence>
<dbReference type="CDD" id="cd05013">
    <property type="entry name" value="SIS_RpiR"/>
    <property type="match status" value="1"/>
</dbReference>
<evidence type="ECO:0000256" key="3">
    <source>
        <dbReference type="ARBA" id="ARBA00023163"/>
    </source>
</evidence>
<dbReference type="InterPro" id="IPR009057">
    <property type="entry name" value="Homeodomain-like_sf"/>
</dbReference>
<dbReference type="HOGENOM" id="CLU_055769_1_1_9"/>
<protein>
    <recommendedName>
        <fullName evidence="8">Transcriptional regulator, RpiR family</fullName>
    </recommendedName>
</protein>
<dbReference type="Pfam" id="PF01380">
    <property type="entry name" value="SIS"/>
    <property type="match status" value="1"/>
</dbReference>
<dbReference type="InterPro" id="IPR046348">
    <property type="entry name" value="SIS_dom_sf"/>
</dbReference>
<organism evidence="6 7">
    <name type="scientific">[Clostridium] ultunense Esp</name>
    <dbReference type="NCBI Taxonomy" id="1288971"/>
    <lineage>
        <taxon>Bacteria</taxon>
        <taxon>Bacillati</taxon>
        <taxon>Bacillota</taxon>
        <taxon>Tissierellia</taxon>
        <taxon>Tissierellales</taxon>
        <taxon>Tepidimicrobiaceae</taxon>
        <taxon>Schnuerera</taxon>
    </lineage>
</organism>
<dbReference type="GO" id="GO:0003700">
    <property type="term" value="F:DNA-binding transcription factor activity"/>
    <property type="evidence" value="ECO:0007669"/>
    <property type="project" value="InterPro"/>
</dbReference>
<dbReference type="AlphaFoldDB" id="M1ZLH7"/>
<keyword evidence="2" id="KW-0238">DNA-binding</keyword>
<dbReference type="GO" id="GO:1901135">
    <property type="term" value="P:carbohydrate derivative metabolic process"/>
    <property type="evidence" value="ECO:0007669"/>
    <property type="project" value="InterPro"/>
</dbReference>
<keyword evidence="3" id="KW-0804">Transcription</keyword>
<dbReference type="PROSITE" id="PS51464">
    <property type="entry name" value="SIS"/>
    <property type="match status" value="1"/>
</dbReference>
<dbReference type="PANTHER" id="PTHR30514">
    <property type="entry name" value="GLUCOKINASE"/>
    <property type="match status" value="1"/>
</dbReference>
<dbReference type="Proteomes" id="UP000245423">
    <property type="component" value="Chromosome 1"/>
</dbReference>
<dbReference type="InterPro" id="IPR036388">
    <property type="entry name" value="WH-like_DNA-bd_sf"/>
</dbReference>
<evidence type="ECO:0000259" key="4">
    <source>
        <dbReference type="PROSITE" id="PS51071"/>
    </source>
</evidence>
<evidence type="ECO:0000256" key="1">
    <source>
        <dbReference type="ARBA" id="ARBA00023015"/>
    </source>
</evidence>